<dbReference type="InterPro" id="IPR017871">
    <property type="entry name" value="ABC_transporter-like_CS"/>
</dbReference>
<protein>
    <submittedName>
        <fullName evidence="5">Putative ABC transport system ATP-binding protein</fullName>
    </submittedName>
</protein>
<dbReference type="GO" id="GO:0022857">
    <property type="term" value="F:transmembrane transporter activity"/>
    <property type="evidence" value="ECO:0007669"/>
    <property type="project" value="TreeGrafter"/>
</dbReference>
<proteinExistence type="inferred from homology"/>
<dbReference type="InterPro" id="IPR015854">
    <property type="entry name" value="ABC_transpr_LolD-like"/>
</dbReference>
<evidence type="ECO:0000313" key="6">
    <source>
        <dbReference type="Proteomes" id="UP000246569"/>
    </source>
</evidence>
<evidence type="ECO:0000256" key="3">
    <source>
        <dbReference type="ARBA" id="ARBA00022840"/>
    </source>
</evidence>
<dbReference type="GO" id="GO:0005886">
    <property type="term" value="C:plasma membrane"/>
    <property type="evidence" value="ECO:0007669"/>
    <property type="project" value="TreeGrafter"/>
</dbReference>
<dbReference type="PROSITE" id="PS00211">
    <property type="entry name" value="ABC_TRANSPORTER_1"/>
    <property type="match status" value="1"/>
</dbReference>
<dbReference type="Pfam" id="PF00005">
    <property type="entry name" value="ABC_tran"/>
    <property type="match status" value="1"/>
</dbReference>
<name>A0A317MWQ9_9GAMM</name>
<accession>A0A317MWQ9</accession>
<dbReference type="PANTHER" id="PTHR24220:SF689">
    <property type="entry name" value="LIPOPROTEIN-RELEASING SYSTEM ATP-BINDING PROTEIN LOLD"/>
    <property type="match status" value="1"/>
</dbReference>
<dbReference type="GO" id="GO:0089705">
    <property type="term" value="P:protein localization to outer membrane"/>
    <property type="evidence" value="ECO:0007669"/>
    <property type="project" value="TreeGrafter"/>
</dbReference>
<organism evidence="5 6">
    <name type="scientific">Plasticicumulans acidivorans</name>
    <dbReference type="NCBI Taxonomy" id="886464"/>
    <lineage>
        <taxon>Bacteria</taxon>
        <taxon>Pseudomonadati</taxon>
        <taxon>Pseudomonadota</taxon>
        <taxon>Gammaproteobacteria</taxon>
        <taxon>Candidatus Competibacteraceae</taxon>
        <taxon>Plasticicumulans</taxon>
    </lineage>
</organism>
<dbReference type="EMBL" id="QGTJ01000004">
    <property type="protein sequence ID" value="PWV62400.1"/>
    <property type="molecule type" value="Genomic_DNA"/>
</dbReference>
<dbReference type="InterPro" id="IPR003439">
    <property type="entry name" value="ABC_transporter-like_ATP-bd"/>
</dbReference>
<sequence length="241" mass="25779">MAVTTVYRLRDVRRSRGTLGDTRFVLQVPALDIARGERLALVGPSGCGKSTLLDMLALVLAPDAGGELHLLNNDIGALWQLKRADALAALRARHLGYVLQTGGLLGFLDVRGNIALPGQLSGRADAAWVTRLAERLGISRHLDKHPAALSVGERQRVAIARALAHRPAVVLADEPTASLDPLSAQTVMQLFIDLAAESATTLILASHDRALVERYGLEVLAAQLAPASDGGIVSRFERTRR</sequence>
<reference evidence="5 6" key="1">
    <citation type="submission" date="2018-05" db="EMBL/GenBank/DDBJ databases">
        <title>Genomic Encyclopedia of Type Strains, Phase IV (KMG-IV): sequencing the most valuable type-strain genomes for metagenomic binning, comparative biology and taxonomic classification.</title>
        <authorList>
            <person name="Goeker M."/>
        </authorList>
    </citation>
    <scope>NUCLEOTIDE SEQUENCE [LARGE SCALE GENOMIC DNA]</scope>
    <source>
        <strain evidence="5 6">DSM 23606</strain>
    </source>
</reference>
<feature type="domain" description="ABC transporter" evidence="4">
    <location>
        <begin position="7"/>
        <end position="240"/>
    </location>
</feature>
<gene>
    <name evidence="5" type="ORF">C7443_104195</name>
</gene>
<dbReference type="SUPFAM" id="SSF52540">
    <property type="entry name" value="P-loop containing nucleoside triphosphate hydrolases"/>
    <property type="match status" value="1"/>
</dbReference>
<dbReference type="RefSeq" id="WP_110018225.1">
    <property type="nucleotide sequence ID" value="NZ_QGTJ01000004.1"/>
</dbReference>
<evidence type="ECO:0000259" key="4">
    <source>
        <dbReference type="PROSITE" id="PS50893"/>
    </source>
</evidence>
<comment type="caution">
    <text evidence="5">The sequence shown here is derived from an EMBL/GenBank/DDBJ whole genome shotgun (WGS) entry which is preliminary data.</text>
</comment>
<comment type="similarity">
    <text evidence="1">Belongs to the ABC transporter superfamily.</text>
</comment>
<evidence type="ECO:0000313" key="5">
    <source>
        <dbReference type="EMBL" id="PWV62400.1"/>
    </source>
</evidence>
<evidence type="ECO:0000256" key="1">
    <source>
        <dbReference type="ARBA" id="ARBA00005417"/>
    </source>
</evidence>
<dbReference type="InterPro" id="IPR027417">
    <property type="entry name" value="P-loop_NTPase"/>
</dbReference>
<dbReference type="Gene3D" id="3.40.50.300">
    <property type="entry name" value="P-loop containing nucleotide triphosphate hydrolases"/>
    <property type="match status" value="1"/>
</dbReference>
<dbReference type="GO" id="GO:0016887">
    <property type="term" value="F:ATP hydrolysis activity"/>
    <property type="evidence" value="ECO:0007669"/>
    <property type="project" value="InterPro"/>
</dbReference>
<dbReference type="PROSITE" id="PS50893">
    <property type="entry name" value="ABC_TRANSPORTER_2"/>
    <property type="match status" value="1"/>
</dbReference>
<dbReference type="Proteomes" id="UP000246569">
    <property type="component" value="Unassembled WGS sequence"/>
</dbReference>
<keyword evidence="3 5" id="KW-0067">ATP-binding</keyword>
<keyword evidence="6" id="KW-1185">Reference proteome</keyword>
<dbReference type="InterPro" id="IPR003593">
    <property type="entry name" value="AAA+_ATPase"/>
</dbReference>
<dbReference type="OrthoDB" id="5675710at2"/>
<dbReference type="AlphaFoldDB" id="A0A317MWQ9"/>
<evidence type="ECO:0000256" key="2">
    <source>
        <dbReference type="ARBA" id="ARBA00022741"/>
    </source>
</evidence>
<dbReference type="SMART" id="SM00382">
    <property type="entry name" value="AAA"/>
    <property type="match status" value="1"/>
</dbReference>
<dbReference type="GO" id="GO:0005524">
    <property type="term" value="F:ATP binding"/>
    <property type="evidence" value="ECO:0007669"/>
    <property type="project" value="UniProtKB-KW"/>
</dbReference>
<dbReference type="PANTHER" id="PTHR24220">
    <property type="entry name" value="IMPORT ATP-BINDING PROTEIN"/>
    <property type="match status" value="1"/>
</dbReference>
<keyword evidence="2" id="KW-0547">Nucleotide-binding</keyword>
<dbReference type="GO" id="GO:0044874">
    <property type="term" value="P:lipoprotein localization to outer membrane"/>
    <property type="evidence" value="ECO:0007669"/>
    <property type="project" value="TreeGrafter"/>
</dbReference>